<sequence length="338" mass="39518">MNSDEEEERQPERLPISRRPEWADVTPIPQNDGPNPLVPIAYKEDFRETMDYFRAVYRADERSPRALELTKEAILLNPGNYTVWHFRRQILEVLNADLHDELAFVGRIAKSNSKNYQIWHHRRWVAEKLGTDASNKELEFTKKILALDAKNYHAWSHRQWVLTALGGWEDELDYCKKLLEEDIFNNSAWNQRHFVISRSPLHGGLRVMRDSEVSYTVEAILTNPENESPWRYLRGLYLDDTESWINDPRISSVCLKVLSTKSNYVFALSTLLDLICHGFQPSDEFREAIYALHASESEPLDSDLGKAICHVLKYIDPMRANYWLWRKSKLPLRAVSSQ</sequence>
<organism evidence="1 2">
    <name type="scientific">Melia azedarach</name>
    <name type="common">Chinaberry tree</name>
    <dbReference type="NCBI Taxonomy" id="155640"/>
    <lineage>
        <taxon>Eukaryota</taxon>
        <taxon>Viridiplantae</taxon>
        <taxon>Streptophyta</taxon>
        <taxon>Embryophyta</taxon>
        <taxon>Tracheophyta</taxon>
        <taxon>Spermatophyta</taxon>
        <taxon>Magnoliopsida</taxon>
        <taxon>eudicotyledons</taxon>
        <taxon>Gunneridae</taxon>
        <taxon>Pentapetalae</taxon>
        <taxon>rosids</taxon>
        <taxon>malvids</taxon>
        <taxon>Sapindales</taxon>
        <taxon>Meliaceae</taxon>
        <taxon>Melia</taxon>
    </lineage>
</organism>
<evidence type="ECO:0000313" key="1">
    <source>
        <dbReference type="EMBL" id="KAJ4723333.1"/>
    </source>
</evidence>
<name>A0ACC1YIH7_MELAZ</name>
<gene>
    <name evidence="1" type="ORF">OWV82_006717</name>
</gene>
<dbReference type="EMBL" id="CM051396">
    <property type="protein sequence ID" value="KAJ4723333.1"/>
    <property type="molecule type" value="Genomic_DNA"/>
</dbReference>
<keyword evidence="2" id="KW-1185">Reference proteome</keyword>
<proteinExistence type="predicted"/>
<accession>A0ACC1YIH7</accession>
<protein>
    <submittedName>
        <fullName evidence="1">Farnesyltransferase/geranylgeranyltransferase type-1 subunit alpha</fullName>
    </submittedName>
</protein>
<comment type="caution">
    <text evidence="1">The sequence shown here is derived from an EMBL/GenBank/DDBJ whole genome shotgun (WGS) entry which is preliminary data.</text>
</comment>
<evidence type="ECO:0000313" key="2">
    <source>
        <dbReference type="Proteomes" id="UP001164539"/>
    </source>
</evidence>
<dbReference type="Proteomes" id="UP001164539">
    <property type="component" value="Chromosome 3"/>
</dbReference>
<reference evidence="1 2" key="1">
    <citation type="journal article" date="2023" name="Science">
        <title>Complex scaffold remodeling in plant triterpene biosynthesis.</title>
        <authorList>
            <person name="De La Pena R."/>
            <person name="Hodgson H."/>
            <person name="Liu J.C."/>
            <person name="Stephenson M.J."/>
            <person name="Martin A.C."/>
            <person name="Owen C."/>
            <person name="Harkess A."/>
            <person name="Leebens-Mack J."/>
            <person name="Jimenez L.E."/>
            <person name="Osbourn A."/>
            <person name="Sattely E.S."/>
        </authorList>
    </citation>
    <scope>NUCLEOTIDE SEQUENCE [LARGE SCALE GENOMIC DNA]</scope>
    <source>
        <strain evidence="2">cv. JPN11</strain>
        <tissue evidence="1">Leaf</tissue>
    </source>
</reference>